<keyword evidence="2" id="KW-1185">Reference proteome</keyword>
<gene>
    <name evidence="1" type="ORF">CKAN_02079600</name>
</gene>
<evidence type="ECO:0000313" key="1">
    <source>
        <dbReference type="EMBL" id="RWR91630.1"/>
    </source>
</evidence>
<organism evidence="1 2">
    <name type="scientific">Cinnamomum micranthum f. kanehirae</name>
    <dbReference type="NCBI Taxonomy" id="337451"/>
    <lineage>
        <taxon>Eukaryota</taxon>
        <taxon>Viridiplantae</taxon>
        <taxon>Streptophyta</taxon>
        <taxon>Embryophyta</taxon>
        <taxon>Tracheophyta</taxon>
        <taxon>Spermatophyta</taxon>
        <taxon>Magnoliopsida</taxon>
        <taxon>Magnoliidae</taxon>
        <taxon>Laurales</taxon>
        <taxon>Lauraceae</taxon>
        <taxon>Cinnamomum</taxon>
    </lineage>
</organism>
<name>A0A3S3N3J6_9MAGN</name>
<accession>A0A3S3N3J6</accession>
<reference evidence="1 2" key="1">
    <citation type="journal article" date="2019" name="Nat. Plants">
        <title>Stout camphor tree genome fills gaps in understanding of flowering plant genome evolution.</title>
        <authorList>
            <person name="Chaw S.M."/>
            <person name="Liu Y.C."/>
            <person name="Wu Y.W."/>
            <person name="Wang H.Y."/>
            <person name="Lin C.I."/>
            <person name="Wu C.S."/>
            <person name="Ke H.M."/>
            <person name="Chang L.Y."/>
            <person name="Hsu C.Y."/>
            <person name="Yang H.T."/>
            <person name="Sudianto E."/>
            <person name="Hsu M.H."/>
            <person name="Wu K.P."/>
            <person name="Wang L.N."/>
            <person name="Leebens-Mack J.H."/>
            <person name="Tsai I.J."/>
        </authorList>
    </citation>
    <scope>NUCLEOTIDE SEQUENCE [LARGE SCALE GENOMIC DNA]</scope>
    <source>
        <strain evidence="2">cv. Chaw 1501</strain>
        <tissue evidence="1">Young leaves</tissue>
    </source>
</reference>
<sequence>MGEMEEEIVGQVVLMNIINMMTKMLFLKRMYRSFLKLKDLIEIVVINGIEESHHLETVTSKEIWVEMLEENKLHRGTLHKDHHIIFNMVNYNEKMNNLWLQGPTHMVTMVKRNIDMLHQLLQVPMVLVPLVGFEDPNAHKYQIHYGGHMTSGNTDEDEDNDVIPGDSAPTLAPEVETVEEAPSVAKTVAVGNGQGLVISNTGSSVVTTGSGAFKPNNVLHVEAISSKLPVSEPIYKR</sequence>
<dbReference type="Proteomes" id="UP000283530">
    <property type="component" value="Unassembled WGS sequence"/>
</dbReference>
<evidence type="ECO:0000313" key="2">
    <source>
        <dbReference type="Proteomes" id="UP000283530"/>
    </source>
</evidence>
<comment type="caution">
    <text evidence="1">The sequence shown here is derived from an EMBL/GenBank/DDBJ whole genome shotgun (WGS) entry which is preliminary data.</text>
</comment>
<proteinExistence type="predicted"/>
<dbReference type="EMBL" id="QPKB01000009">
    <property type="protein sequence ID" value="RWR91630.1"/>
    <property type="molecule type" value="Genomic_DNA"/>
</dbReference>
<protein>
    <submittedName>
        <fullName evidence="1">Uncharacterized protein</fullName>
    </submittedName>
</protein>
<dbReference type="AlphaFoldDB" id="A0A3S3N3J6"/>